<dbReference type="InterPro" id="IPR000953">
    <property type="entry name" value="Chromo/chromo_shadow_dom"/>
</dbReference>
<organism evidence="2 3">
    <name type="scientific">Vigna angularis var. angularis</name>
    <dbReference type="NCBI Taxonomy" id="157739"/>
    <lineage>
        <taxon>Eukaryota</taxon>
        <taxon>Viridiplantae</taxon>
        <taxon>Streptophyta</taxon>
        <taxon>Embryophyta</taxon>
        <taxon>Tracheophyta</taxon>
        <taxon>Spermatophyta</taxon>
        <taxon>Magnoliopsida</taxon>
        <taxon>eudicotyledons</taxon>
        <taxon>Gunneridae</taxon>
        <taxon>Pentapetalae</taxon>
        <taxon>rosids</taxon>
        <taxon>fabids</taxon>
        <taxon>Fabales</taxon>
        <taxon>Fabaceae</taxon>
        <taxon>Papilionoideae</taxon>
        <taxon>50 kb inversion clade</taxon>
        <taxon>NPAAA clade</taxon>
        <taxon>indigoferoid/millettioid clade</taxon>
        <taxon>Phaseoleae</taxon>
        <taxon>Vigna</taxon>
    </lineage>
</organism>
<dbReference type="SUPFAM" id="SSF54160">
    <property type="entry name" value="Chromo domain-like"/>
    <property type="match status" value="1"/>
</dbReference>
<dbReference type="Proteomes" id="UP000291084">
    <property type="component" value="Chromosome 11"/>
</dbReference>
<gene>
    <name evidence="2" type="primary">Vigan.11G054000</name>
    <name evidence="2" type="ORF">VIGAN_11054000</name>
</gene>
<reference evidence="2 3" key="1">
    <citation type="journal article" date="2015" name="Sci. Rep.">
        <title>The power of single molecule real-time sequencing technology in the de novo assembly of a eukaryotic genome.</title>
        <authorList>
            <person name="Sakai H."/>
            <person name="Naito K."/>
            <person name="Ogiso-Tanaka E."/>
            <person name="Takahashi Y."/>
            <person name="Iseki K."/>
            <person name="Muto C."/>
            <person name="Satou K."/>
            <person name="Teruya K."/>
            <person name="Shiroma A."/>
            <person name="Shimoji M."/>
            <person name="Hirano T."/>
            <person name="Itoh T."/>
            <person name="Kaga A."/>
            <person name="Tomooka N."/>
        </authorList>
    </citation>
    <scope>NUCLEOTIDE SEQUENCE [LARGE SCALE GENOMIC DNA]</scope>
    <source>
        <strain evidence="3">cv. Shumari</strain>
    </source>
</reference>
<dbReference type="AlphaFoldDB" id="A0A0S3T7V3"/>
<evidence type="ECO:0000313" key="3">
    <source>
        <dbReference type="Proteomes" id="UP000291084"/>
    </source>
</evidence>
<dbReference type="PROSITE" id="PS50013">
    <property type="entry name" value="CHROMO_2"/>
    <property type="match status" value="1"/>
</dbReference>
<name>A0A0S3T7V3_PHAAN</name>
<sequence length="98" mass="11030">MGSIAHKLNLPPHRRIHPIFHVSLLKRAGQPTTVVQALPSILTEELFLDVSLEALLETRTNDQGVMEVLINWQQLPAIKNSWEIAIAISKEFPQFPQG</sequence>
<evidence type="ECO:0000259" key="1">
    <source>
        <dbReference type="PROSITE" id="PS50013"/>
    </source>
</evidence>
<evidence type="ECO:0000313" key="2">
    <source>
        <dbReference type="EMBL" id="BAU01330.1"/>
    </source>
</evidence>
<accession>A0A0S3T7V3</accession>
<feature type="domain" description="Chromo" evidence="1">
    <location>
        <begin position="50"/>
        <end position="98"/>
    </location>
</feature>
<dbReference type="InterPro" id="IPR016197">
    <property type="entry name" value="Chromo-like_dom_sf"/>
</dbReference>
<keyword evidence="3" id="KW-1185">Reference proteome</keyword>
<proteinExistence type="predicted"/>
<protein>
    <recommendedName>
        <fullName evidence="1">Chromo domain-containing protein</fullName>
    </recommendedName>
</protein>
<dbReference type="EMBL" id="AP015044">
    <property type="protein sequence ID" value="BAU01330.1"/>
    <property type="molecule type" value="Genomic_DNA"/>
</dbReference>